<reference evidence="1 2" key="1">
    <citation type="submission" date="2016-10" db="EMBL/GenBank/DDBJ databases">
        <authorList>
            <person name="Varghese N."/>
            <person name="Submissions S."/>
        </authorList>
    </citation>
    <scope>NUCLEOTIDE SEQUENCE [LARGE SCALE GENOMIC DNA]</scope>
    <source>
        <strain evidence="1 2">TC-13</strain>
    </source>
</reference>
<dbReference type="RefSeq" id="WP_089984446.1">
    <property type="nucleotide sequence ID" value="NZ_CP189820.1"/>
</dbReference>
<dbReference type="Proteomes" id="UP000199410">
    <property type="component" value="Unassembled WGS sequence"/>
</dbReference>
<comment type="caution">
    <text evidence="1">The sequence shown here is derived from an EMBL/GenBank/DDBJ whole genome shotgun (WGS) entry which is preliminary data.</text>
</comment>
<evidence type="ECO:0000313" key="2">
    <source>
        <dbReference type="Proteomes" id="UP000199410"/>
    </source>
</evidence>
<dbReference type="EMBL" id="FOEL01000002">
    <property type="protein sequence ID" value="SEP83124.1"/>
    <property type="molecule type" value="Genomic_DNA"/>
</dbReference>
<name>A0A1H9B2E9_9BACI</name>
<evidence type="ECO:0000313" key="1">
    <source>
        <dbReference type="EMBL" id="SEP83124.1"/>
    </source>
</evidence>
<protein>
    <submittedName>
        <fullName evidence="1">Uncharacterized protein</fullName>
    </submittedName>
</protein>
<gene>
    <name evidence="1" type="ORF">SAMN02787113_00676</name>
</gene>
<organism evidence="1 2">
    <name type="scientific">Lysinibacillus fusiformis</name>
    <dbReference type="NCBI Taxonomy" id="28031"/>
    <lineage>
        <taxon>Bacteria</taxon>
        <taxon>Bacillati</taxon>
        <taxon>Bacillota</taxon>
        <taxon>Bacilli</taxon>
        <taxon>Bacillales</taxon>
        <taxon>Bacillaceae</taxon>
        <taxon>Lysinibacillus</taxon>
    </lineage>
</organism>
<dbReference type="AlphaFoldDB" id="A0A1H9B2E9"/>
<proteinExistence type="predicted"/>
<accession>A0A1H9B2E9</accession>
<sequence>MMFKDPWNPTQKEIKKWAYSDEMEPVQDWELFIYKYENIPMICTFVEDEQCEHTSYFLNTLYVFTGDTVRVGDSEKIQKLSQLLDMIENTTTSKELKLWIERSQLLIEYPEYYHYSYWGLCSRFVYENLESGAIPKI</sequence>